<proteinExistence type="predicted"/>
<organism evidence="2 3">
    <name type="scientific">Thermogutta terrifontis</name>
    <dbReference type="NCBI Taxonomy" id="1331910"/>
    <lineage>
        <taxon>Bacteria</taxon>
        <taxon>Pseudomonadati</taxon>
        <taxon>Planctomycetota</taxon>
        <taxon>Planctomycetia</taxon>
        <taxon>Pirellulales</taxon>
        <taxon>Thermoguttaceae</taxon>
        <taxon>Thermogutta</taxon>
    </lineage>
</organism>
<accession>A0A286RBJ5</accession>
<feature type="compositionally biased region" description="Basic and acidic residues" evidence="1">
    <location>
        <begin position="50"/>
        <end position="62"/>
    </location>
</feature>
<reference evidence="2 3" key="1">
    <citation type="journal article" name="Front. Microbiol.">
        <title>Sugar Metabolism of the First Thermophilic Planctomycete Thermogutta terrifontis: Comparative Genomic and Transcriptomic Approaches.</title>
        <authorList>
            <person name="Elcheninov A.G."/>
            <person name="Menzel P."/>
            <person name="Gudbergsdottir S.R."/>
            <person name="Slesarev A.I."/>
            <person name="Kadnikov V.V."/>
            <person name="Krogh A."/>
            <person name="Bonch-Osmolovskaya E.A."/>
            <person name="Peng X."/>
            <person name="Kublanov I.V."/>
        </authorList>
    </citation>
    <scope>NUCLEOTIDE SEQUENCE [LARGE SCALE GENOMIC DNA]</scope>
    <source>
        <strain evidence="2 3">R1</strain>
    </source>
</reference>
<evidence type="ECO:0000313" key="3">
    <source>
        <dbReference type="Proteomes" id="UP000215086"/>
    </source>
</evidence>
<sequence length="62" mass="6848">MIDWVLGRFLDYPAISEVVLFLRRTAHCQPIIALAVGKSPQNGDYACDQTGHKNDGYPRGGD</sequence>
<dbReference type="AlphaFoldDB" id="A0A286RBJ5"/>
<dbReference type="Proteomes" id="UP000215086">
    <property type="component" value="Chromosome"/>
</dbReference>
<protein>
    <submittedName>
        <fullName evidence="2">Uncharacterized protein</fullName>
    </submittedName>
</protein>
<feature type="region of interest" description="Disordered" evidence="1">
    <location>
        <begin position="39"/>
        <end position="62"/>
    </location>
</feature>
<evidence type="ECO:0000313" key="2">
    <source>
        <dbReference type="EMBL" id="ASV73333.1"/>
    </source>
</evidence>
<dbReference type="EMBL" id="CP018477">
    <property type="protein sequence ID" value="ASV73333.1"/>
    <property type="molecule type" value="Genomic_DNA"/>
</dbReference>
<name>A0A286RBJ5_9BACT</name>
<evidence type="ECO:0000256" key="1">
    <source>
        <dbReference type="SAM" id="MobiDB-lite"/>
    </source>
</evidence>
<dbReference type="KEGG" id="ttf:THTE_0731"/>
<keyword evidence="3" id="KW-1185">Reference proteome</keyword>
<gene>
    <name evidence="2" type="ORF">THTE_0731</name>
</gene>